<evidence type="ECO:0000313" key="3">
    <source>
        <dbReference type="Proteomes" id="UP000249819"/>
    </source>
</evidence>
<proteinExistence type="predicted"/>
<dbReference type="PANTHER" id="PTHR35894:SF5">
    <property type="entry name" value="MU-LIKE PROPHAGE FLUMU DNA TRANSPOSITION PROTEIN B"/>
    <property type="match status" value="1"/>
</dbReference>
<dbReference type="Proteomes" id="UP000249819">
    <property type="component" value="Unassembled WGS sequence"/>
</dbReference>
<dbReference type="Gene3D" id="3.40.50.300">
    <property type="entry name" value="P-loop containing nucleotide triphosphate hydrolases"/>
    <property type="match status" value="1"/>
</dbReference>
<dbReference type="OrthoDB" id="1426482at2"/>
<evidence type="ECO:0000313" key="2">
    <source>
        <dbReference type="EMBL" id="RAJ75522.1"/>
    </source>
</evidence>
<gene>
    <name evidence="2" type="ORF">CLV59_109136</name>
</gene>
<dbReference type="SUPFAM" id="SSF52540">
    <property type="entry name" value="P-loop containing nucleoside triphosphate hydrolases"/>
    <property type="match status" value="1"/>
</dbReference>
<dbReference type="InterPro" id="IPR052026">
    <property type="entry name" value="ExeA_AAA_ATPase_DNA-bind"/>
</dbReference>
<name>A0A327VLZ6_9BACT</name>
<dbReference type="Pfam" id="PF13401">
    <property type="entry name" value="AAA_22"/>
    <property type="match status" value="1"/>
</dbReference>
<protein>
    <recommendedName>
        <fullName evidence="1">ORC1/DEAH AAA+ ATPase domain-containing protein</fullName>
    </recommendedName>
</protein>
<dbReference type="AlphaFoldDB" id="A0A327VLZ6"/>
<dbReference type="RefSeq" id="WP_111594679.1">
    <property type="nucleotide sequence ID" value="NZ_QLMA01000009.1"/>
</dbReference>
<dbReference type="InterPro" id="IPR049945">
    <property type="entry name" value="AAA_22"/>
</dbReference>
<reference evidence="2 3" key="1">
    <citation type="submission" date="2018-06" db="EMBL/GenBank/DDBJ databases">
        <title>Genomic Encyclopedia of Archaeal and Bacterial Type Strains, Phase II (KMG-II): from individual species to whole genera.</title>
        <authorList>
            <person name="Goeker M."/>
        </authorList>
    </citation>
    <scope>NUCLEOTIDE SEQUENCE [LARGE SCALE GENOMIC DNA]</scope>
    <source>
        <strain evidence="2 3">DSM 29821</strain>
    </source>
</reference>
<organism evidence="2 3">
    <name type="scientific">Chitinophaga dinghuensis</name>
    <dbReference type="NCBI Taxonomy" id="1539050"/>
    <lineage>
        <taxon>Bacteria</taxon>
        <taxon>Pseudomonadati</taxon>
        <taxon>Bacteroidota</taxon>
        <taxon>Chitinophagia</taxon>
        <taxon>Chitinophagales</taxon>
        <taxon>Chitinophagaceae</taxon>
        <taxon>Chitinophaga</taxon>
    </lineage>
</organism>
<accession>A0A327VLZ6</accession>
<dbReference type="GO" id="GO:0016887">
    <property type="term" value="F:ATP hydrolysis activity"/>
    <property type="evidence" value="ECO:0007669"/>
    <property type="project" value="InterPro"/>
</dbReference>
<dbReference type="EMBL" id="QLMA01000009">
    <property type="protein sequence ID" value="RAJ75522.1"/>
    <property type="molecule type" value="Genomic_DNA"/>
</dbReference>
<keyword evidence="3" id="KW-1185">Reference proteome</keyword>
<comment type="caution">
    <text evidence="2">The sequence shown here is derived from an EMBL/GenBank/DDBJ whole genome shotgun (WGS) entry which is preliminary data.</text>
</comment>
<evidence type="ECO:0000259" key="1">
    <source>
        <dbReference type="Pfam" id="PF13401"/>
    </source>
</evidence>
<dbReference type="PANTHER" id="PTHR35894">
    <property type="entry name" value="GENERAL SECRETION PATHWAY PROTEIN A-RELATED"/>
    <property type="match status" value="1"/>
</dbReference>
<sequence>MKPKKIAPQPWAMAETIVFNTLVAYFRDAQYYGNVFAVTGNAGCGKTFAAKWFAGENKSVYHLECAEYWNRKTFLEKLLLAIGEQQPGGNVAEMMDATVDALFQRETPLLIIDEADKLSDQVLYFFISFYNLLKGHCGIILMATPHLAQRIERGRRLKRKGYAEIFSRIGRRFIPLSAVSKKELAAICNANSISDEETITTVYHECEGDLRRVEREIHKRRRKNLQQQNN</sequence>
<dbReference type="InterPro" id="IPR027417">
    <property type="entry name" value="P-loop_NTPase"/>
</dbReference>
<feature type="domain" description="ORC1/DEAH AAA+ ATPase" evidence="1">
    <location>
        <begin position="33"/>
        <end position="150"/>
    </location>
</feature>